<reference evidence="1 2" key="1">
    <citation type="submission" date="2018-03" db="EMBL/GenBank/DDBJ databases">
        <title>The draft genome of Zobellella sp. 59N8.</title>
        <authorList>
            <person name="Liu L."/>
            <person name="Li L."/>
            <person name="Zhang X."/>
            <person name="Liang L."/>
            <person name="Wang T."/>
        </authorList>
    </citation>
    <scope>NUCLEOTIDE SEQUENCE [LARGE SCALE GENOMIC DNA]</scope>
    <source>
        <strain evidence="1 2">59N8</strain>
    </source>
</reference>
<evidence type="ECO:0000313" key="1">
    <source>
        <dbReference type="EMBL" id="PSJ48107.1"/>
    </source>
</evidence>
<dbReference type="RefSeq" id="WP_106728519.1">
    <property type="nucleotide sequence ID" value="NZ_PXYG01000001.1"/>
</dbReference>
<accession>A0A2P7RD04</accession>
<dbReference type="InterPro" id="IPR015003">
    <property type="entry name" value="DUF1853"/>
</dbReference>
<evidence type="ECO:0000313" key="2">
    <source>
        <dbReference type="Proteomes" id="UP000240243"/>
    </source>
</evidence>
<comment type="caution">
    <text evidence="1">The sequence shown here is derived from an EMBL/GenBank/DDBJ whole genome shotgun (WGS) entry which is preliminary data.</text>
</comment>
<proteinExistence type="predicted"/>
<gene>
    <name evidence="1" type="ORF">C7H85_04795</name>
</gene>
<dbReference type="OrthoDB" id="378654at2"/>
<keyword evidence="2" id="KW-1185">Reference proteome</keyword>
<dbReference type="Pfam" id="PF08907">
    <property type="entry name" value="DUF1853"/>
    <property type="match status" value="1"/>
</dbReference>
<dbReference type="EMBL" id="PXYG01000001">
    <property type="protein sequence ID" value="PSJ48107.1"/>
    <property type="molecule type" value="Genomic_DNA"/>
</dbReference>
<protein>
    <recommendedName>
        <fullName evidence="3">DUF1853 domain-containing protein</fullName>
    </recommendedName>
</protein>
<name>A0A2P7RD04_9GAMM</name>
<organism evidence="1 2">
    <name type="scientific">Zobellella endophytica</name>
    <dbReference type="NCBI Taxonomy" id="2116700"/>
    <lineage>
        <taxon>Bacteria</taxon>
        <taxon>Pseudomonadati</taxon>
        <taxon>Pseudomonadota</taxon>
        <taxon>Gammaproteobacteria</taxon>
        <taxon>Aeromonadales</taxon>
        <taxon>Aeromonadaceae</taxon>
        <taxon>Zobellella</taxon>
    </lineage>
</organism>
<dbReference type="Proteomes" id="UP000240243">
    <property type="component" value="Unassembled WGS sequence"/>
</dbReference>
<evidence type="ECO:0008006" key="3">
    <source>
        <dbReference type="Google" id="ProtNLM"/>
    </source>
</evidence>
<sequence length="282" mass="32725">MSDSLGAVLARLSDPVVRDLAWALGSPNLLHQIPLAPANPWYLSLLSDYQDRLFQLDAAPGILHRHCRPYRRLGQYFEALWHFYLLDHSRFQLLAYDWQQVVAGTTLGAFDFIVRDNLLQRTEHWELAVKFYLITDSDAAYGGAVGMNTRDRLRHKLDHMLKRQLRLSRHPDVHERLRRLGLGPHGRRLILKGRLYYPTGCARLLCSQGELGRWGTTMPDTSFVAQQKLGWFTGGRQCERLGAQQAYHDGRDNWYVRVSREWLEKTRDEKQMMEARSGVEPD</sequence>
<dbReference type="AlphaFoldDB" id="A0A2P7RD04"/>